<dbReference type="eggNOG" id="ENOG502RJ81">
    <property type="taxonomic scope" value="Eukaryota"/>
</dbReference>
<evidence type="ECO:0000313" key="2">
    <source>
        <dbReference type="EMBL" id="CAE76593.1"/>
    </source>
</evidence>
<dbReference type="EMBL" id="BX842641">
    <property type="protein sequence ID" value="CAE76593.1"/>
    <property type="molecule type" value="Genomic_DNA"/>
</dbReference>
<evidence type="ECO:0000256" key="1">
    <source>
        <dbReference type="SAM" id="MobiDB-lite"/>
    </source>
</evidence>
<feature type="region of interest" description="Disordered" evidence="1">
    <location>
        <begin position="1"/>
        <end position="73"/>
    </location>
</feature>
<name>Q6MUQ9_NEUCS</name>
<sequence length="147" mass="16039">MPSKEESMGGQTSFSSSEDTSPLGEKAAYTPPEDTQQDGSSETSEVSMVVHNESISEDVAPPKILLNDGPAQNVPDYTIDNSRVASYVTECQADHSRLFEAKHNNCNVIEDRQTEMAARLITIMRPLEGFAGLYPATILEATEELID</sequence>
<organism evidence="2">
    <name type="scientific">Neurospora crassa</name>
    <dbReference type="NCBI Taxonomy" id="5141"/>
    <lineage>
        <taxon>Eukaryota</taxon>
        <taxon>Fungi</taxon>
        <taxon>Dikarya</taxon>
        <taxon>Ascomycota</taxon>
        <taxon>Pezizomycotina</taxon>
        <taxon>Sordariomycetes</taxon>
        <taxon>Sordariomycetidae</taxon>
        <taxon>Sordariales</taxon>
        <taxon>Sordariaceae</taxon>
        <taxon>Neurospora</taxon>
    </lineage>
</organism>
<dbReference type="VEuPathDB" id="FungiDB:NCU00603"/>
<reference evidence="2" key="1">
    <citation type="submission" date="2003-11" db="EMBL/GenBank/DDBJ databases">
        <authorList>
            <person name="Schulte U."/>
            <person name="Aign V."/>
            <person name="Hoheisel J."/>
            <person name="Brandt P."/>
            <person name="Fartmann B."/>
            <person name="Holland R."/>
            <person name="Nyakatura G."/>
            <person name="Mewes H.W."/>
            <person name="Mannhaupt G."/>
        </authorList>
    </citation>
    <scope>NUCLEOTIDE SEQUENCE</scope>
</reference>
<dbReference type="AlphaFoldDB" id="Q6MUQ9"/>
<protein>
    <submittedName>
        <fullName evidence="2">Uncharacterized protein B22I21.070</fullName>
    </submittedName>
</protein>
<dbReference type="HOGENOM" id="CLU_1768617_0_0_1"/>
<dbReference type="OrthoDB" id="4571905at2759"/>
<feature type="compositionally biased region" description="Polar residues" evidence="1">
    <location>
        <begin position="9"/>
        <end position="20"/>
    </location>
</feature>
<reference evidence="2" key="2">
    <citation type="submission" date="2003-11" db="EMBL/GenBank/DDBJ databases">
        <authorList>
            <person name="German Neurospora genome project"/>
        </authorList>
    </citation>
    <scope>NUCLEOTIDE SEQUENCE</scope>
</reference>
<proteinExistence type="predicted"/>
<accession>Q6MUQ9</accession>
<gene>
    <name evidence="2" type="primary">B22I21.070</name>
</gene>
<feature type="compositionally biased region" description="Polar residues" evidence="1">
    <location>
        <begin position="33"/>
        <end position="46"/>
    </location>
</feature>